<sequence>MVSALSEDTSAGVLPFEGPEERRLPAGNLESSSPAMIDVVSKSSDFQGPTYNTQASEERADENDAEILNCDRWLISVSSAVPEGKMISAQKDAGDGVDSKGHFVIYVSEPNRERTLVRTAEDFYRLHSDLTESRALVQDLPFGVGRHRDSINMNQGVASKQSQLATPSHKPKKRGSSFFAKVRSVFRDLDQVKPPPVQSKDLERVHVPTTDPPISPPHSPTARSHVEIGLFEFEKGKPLKPDHTHVVGERTTGYPSLTPSSSSVDNAKNDRTKQLGNSATEPIAHRIRSSSSSTLGESAHSSPKTSDQRKSEPSSDDILQPSLLSTSPLDALNFRSLKLSSSSSDSDREGVHIALTNYLSDLCKDGTLSSSLALRNFFITRPSDLEHQSNKQRNLACRQTGIIASENELDEDSPPTGFDVKISMIENSLPRRIRNAENGISGIDLPENAETSTESHIRSGVNRQVSADAHVSDYGFVRGIITRASSCGQRHGSINELGFSTLPSVVSNGFANQLPTQIDTTEISATSTQKDGANGCIDVPPKPTARRPLTVDDFDLIHTLGKGCAGKVVLVRHKHNQKVYAMKAMVKKHVIAHSELQHTLIEQAVLKRMSTEDEQLRNPFIVKLWWSFHDEYNLYLVLDFHPGGDLATQLSRWGRLGRDRARFYTAEIVEGVEGLHAAGVIYRDLKPENVLLGQDGHIVLVDFGLAADFFPNHRSPGTMLPHWMATGAEQAAEDGRPMMHRHATGVARAKERDLARSFVGTAEYLVCHAIVQGRKANPDVRAHSVIWTYQAPEVIRGLPYSYEVDWWSLGTMLYEALIGNTPFWAENHAEMYVSILNNELIFPEDNALDRDTRSFIRGLLCKDPSMRLTEPRIKRHPYLSMVDFDHVRSRRYIPPYIPPTDSSLEFDTSNFDKTFLVMDTNLKRESVNTAENADHPDKRGTPAVDETAFTAYNFGESEMSRAISKESDTEKSETSSGTGENVVRSDKCQRKSDDESDLASGSDSASVSVSDFGSEDGLGVAATEEALAEVDDNDSTIGNIENGKQETSSGRASEEMSPAVLERIKTLASEPGVKASARHSRDLSRVSVDLDHRHHLEAGDRRSADEWTILEAEPDEQATNGRKVSDTLFAKGVVDKYRLALRKRRGTSKLSRQPSWRSPSSSLVLGRAGNGNNVRDTEKTTGRFMTPLSPTLAGIKSKFKNRSRSKQRFRAEPTSPKAGVLLGRNLHLVSNESTTRETGGTRSAPYPTFLGPLSRGGSDGVVETPVPLSPADDALRVELEQTSKTDMSNKADATHLKAATKCG</sequence>
<comment type="caution">
    <text evidence="1">The sequence shown here is derived from an EMBL/GenBank/DDBJ whole genome shotgun (WGS) entry which is preliminary data.</text>
</comment>
<organism evidence="1 2">
    <name type="scientific">Naganishia friedmannii</name>
    <dbReference type="NCBI Taxonomy" id="89922"/>
    <lineage>
        <taxon>Eukaryota</taxon>
        <taxon>Fungi</taxon>
        <taxon>Dikarya</taxon>
        <taxon>Basidiomycota</taxon>
        <taxon>Agaricomycotina</taxon>
        <taxon>Tremellomycetes</taxon>
        <taxon>Filobasidiales</taxon>
        <taxon>Filobasidiaceae</taxon>
        <taxon>Naganishia</taxon>
    </lineage>
</organism>
<evidence type="ECO:0000313" key="2">
    <source>
        <dbReference type="Proteomes" id="UP001227268"/>
    </source>
</evidence>
<accession>A0ACC2VDT8</accession>
<reference evidence="1" key="1">
    <citation type="submission" date="2023-04" db="EMBL/GenBank/DDBJ databases">
        <title>Draft Genome sequencing of Naganishia species isolated from polar environments using Oxford Nanopore Technology.</title>
        <authorList>
            <person name="Leo P."/>
            <person name="Venkateswaran K."/>
        </authorList>
    </citation>
    <scope>NUCLEOTIDE SEQUENCE</scope>
    <source>
        <strain evidence="1">MNA-CCFEE 5423</strain>
    </source>
</reference>
<evidence type="ECO:0000313" key="1">
    <source>
        <dbReference type="EMBL" id="KAJ9097236.1"/>
    </source>
</evidence>
<dbReference type="EMBL" id="JASBWT010000017">
    <property type="protein sequence ID" value="KAJ9097236.1"/>
    <property type="molecule type" value="Genomic_DNA"/>
</dbReference>
<dbReference type="Proteomes" id="UP001227268">
    <property type="component" value="Unassembled WGS sequence"/>
</dbReference>
<protein>
    <submittedName>
        <fullName evidence="1">Uncharacterized protein</fullName>
    </submittedName>
</protein>
<gene>
    <name evidence="1" type="ORF">QFC21_004905</name>
</gene>
<name>A0ACC2VDT8_9TREE</name>
<keyword evidence="2" id="KW-1185">Reference proteome</keyword>
<proteinExistence type="predicted"/>